<keyword evidence="3" id="KW-1185">Reference proteome</keyword>
<organism evidence="2 3">
    <name type="scientific">Pontibacter korlensis</name>
    <dbReference type="NCBI Taxonomy" id="400092"/>
    <lineage>
        <taxon>Bacteria</taxon>
        <taxon>Pseudomonadati</taxon>
        <taxon>Bacteroidota</taxon>
        <taxon>Cytophagia</taxon>
        <taxon>Cytophagales</taxon>
        <taxon>Hymenobacteraceae</taxon>
        <taxon>Pontibacter</taxon>
    </lineage>
</organism>
<dbReference type="AlphaFoldDB" id="A0A0E3ZE12"/>
<dbReference type="EMBL" id="CP009621">
    <property type="protein sequence ID" value="AKD02030.1"/>
    <property type="molecule type" value="Genomic_DNA"/>
</dbReference>
<gene>
    <name evidence="2" type="ORF">PKOR_01355</name>
</gene>
<sequence length="43" mass="5080">MEVKELKRMKELEEENARLKKMFAELSLVHHALKDAVEKKVLS</sequence>
<keyword evidence="1" id="KW-0175">Coiled coil</keyword>
<evidence type="ECO:0000313" key="3">
    <source>
        <dbReference type="Proteomes" id="UP000033109"/>
    </source>
</evidence>
<dbReference type="KEGG" id="pko:PKOR_01355"/>
<accession>A0A0E3ZE12</accession>
<dbReference type="Proteomes" id="UP000033109">
    <property type="component" value="Chromosome"/>
</dbReference>
<evidence type="ECO:0000256" key="1">
    <source>
        <dbReference type="SAM" id="Coils"/>
    </source>
</evidence>
<name>A0A0E3ZE12_9BACT</name>
<feature type="coiled-coil region" evidence="1">
    <location>
        <begin position="2"/>
        <end position="29"/>
    </location>
</feature>
<proteinExistence type="predicted"/>
<reference evidence="2 3" key="1">
    <citation type="journal article" date="2015" name="Sci. Rep.">
        <title>Unraveling adaptation of Pontibacter korlensis to radiation and infertility in desert through complete genome and comparative transcriptomic analysis.</title>
        <authorList>
            <person name="Dai J."/>
            <person name="Dai W."/>
            <person name="Qiu C."/>
            <person name="Yang Z."/>
            <person name="Zhang Y."/>
            <person name="Zhou M."/>
            <person name="Zhang L."/>
            <person name="Fang C."/>
            <person name="Gao Q."/>
            <person name="Yang Q."/>
            <person name="Li X."/>
            <person name="Wang Z."/>
            <person name="Wang Z."/>
            <person name="Jia Z."/>
            <person name="Chen X."/>
        </authorList>
    </citation>
    <scope>NUCLEOTIDE SEQUENCE [LARGE SCALE GENOMIC DNA]</scope>
    <source>
        <strain evidence="2 3">X14-1T</strain>
    </source>
</reference>
<evidence type="ECO:0000313" key="2">
    <source>
        <dbReference type="EMBL" id="AKD02030.1"/>
    </source>
</evidence>
<dbReference type="PATRIC" id="fig|400092.3.peg.306"/>
<protein>
    <submittedName>
        <fullName evidence="2">Transposase</fullName>
    </submittedName>
</protein>
<dbReference type="HOGENOM" id="CLU_027402_34_7_10"/>